<protein>
    <submittedName>
        <fullName evidence="4">Ferric-dicitrate binding protein FerR (Iron transport regulator)</fullName>
    </submittedName>
</protein>
<keyword evidence="1" id="KW-1133">Transmembrane helix</keyword>
<name>A0A327VUP2_9BACT</name>
<reference evidence="4 5" key="1">
    <citation type="submission" date="2018-06" db="EMBL/GenBank/DDBJ databases">
        <title>Genomic Encyclopedia of Archaeal and Bacterial Type Strains, Phase II (KMG-II): from individual species to whole genera.</title>
        <authorList>
            <person name="Goeker M."/>
        </authorList>
    </citation>
    <scope>NUCLEOTIDE SEQUENCE [LARGE SCALE GENOMIC DNA]</scope>
    <source>
        <strain evidence="4 5">DSM 29821</strain>
    </source>
</reference>
<evidence type="ECO:0000313" key="5">
    <source>
        <dbReference type="Proteomes" id="UP000249819"/>
    </source>
</evidence>
<evidence type="ECO:0000259" key="3">
    <source>
        <dbReference type="Pfam" id="PF16344"/>
    </source>
</evidence>
<dbReference type="Pfam" id="PF16344">
    <property type="entry name" value="FecR_C"/>
    <property type="match status" value="1"/>
</dbReference>
<proteinExistence type="predicted"/>
<evidence type="ECO:0000313" key="4">
    <source>
        <dbReference type="EMBL" id="RAJ79202.1"/>
    </source>
</evidence>
<dbReference type="InterPro" id="IPR012373">
    <property type="entry name" value="Ferrdict_sens_TM"/>
</dbReference>
<dbReference type="PANTHER" id="PTHR30273">
    <property type="entry name" value="PERIPLASMIC SIGNAL SENSOR AND SIGMA FACTOR ACTIVATOR FECR-RELATED"/>
    <property type="match status" value="1"/>
</dbReference>
<gene>
    <name evidence="4" type="ORF">CLV59_106263</name>
</gene>
<comment type="caution">
    <text evidence="4">The sequence shown here is derived from an EMBL/GenBank/DDBJ whole genome shotgun (WGS) entry which is preliminary data.</text>
</comment>
<dbReference type="Pfam" id="PF04773">
    <property type="entry name" value="FecR"/>
    <property type="match status" value="1"/>
</dbReference>
<accession>A0A327VUP2</accession>
<dbReference type="GO" id="GO:0016989">
    <property type="term" value="F:sigma factor antagonist activity"/>
    <property type="evidence" value="ECO:0007669"/>
    <property type="project" value="TreeGrafter"/>
</dbReference>
<feature type="transmembrane region" description="Helical" evidence="1">
    <location>
        <begin position="100"/>
        <end position="122"/>
    </location>
</feature>
<dbReference type="AlphaFoldDB" id="A0A327VUP2"/>
<feature type="domain" description="FecR protein" evidence="2">
    <location>
        <begin position="125"/>
        <end position="216"/>
    </location>
</feature>
<feature type="domain" description="Protein FecR C-terminal" evidence="3">
    <location>
        <begin position="263"/>
        <end position="327"/>
    </location>
</feature>
<dbReference type="Proteomes" id="UP000249819">
    <property type="component" value="Unassembled WGS sequence"/>
</dbReference>
<organism evidence="4 5">
    <name type="scientific">Chitinophaga dinghuensis</name>
    <dbReference type="NCBI Taxonomy" id="1539050"/>
    <lineage>
        <taxon>Bacteria</taxon>
        <taxon>Pseudomonadati</taxon>
        <taxon>Bacteroidota</taxon>
        <taxon>Chitinophagia</taxon>
        <taxon>Chitinophagales</taxon>
        <taxon>Chitinophagaceae</taxon>
        <taxon>Chitinophaga</taxon>
    </lineage>
</organism>
<dbReference type="PIRSF" id="PIRSF018266">
    <property type="entry name" value="FecR"/>
    <property type="match status" value="1"/>
</dbReference>
<dbReference type="OrthoDB" id="1452822at2"/>
<dbReference type="Gene3D" id="2.60.120.1440">
    <property type="match status" value="1"/>
</dbReference>
<evidence type="ECO:0000259" key="2">
    <source>
        <dbReference type="Pfam" id="PF04773"/>
    </source>
</evidence>
<dbReference type="InterPro" id="IPR006860">
    <property type="entry name" value="FecR"/>
</dbReference>
<dbReference type="Gene3D" id="3.55.50.30">
    <property type="match status" value="1"/>
</dbReference>
<sequence>MNSKTDIDIVIRYLENPDNEQCKRLLNDWIQEDPANLDIFLDMRDMWHGDPLPAASAFDTQGQWAQLSSTLDKLPTSQPVTETVAVQQTTAKVKKIPYRYWWAAAAVTGIAVAMAFLGPGSYKTYATHQQIDSVRLNDGSMIYLNANTVVKVPRKFGETDRKVTIAQGEAFFDVAQRPSQPFTVEAPDVDIRVLGTSFNVKSADKDVQVFVQSGKVSAAFKNSDKNVILTPGLEARLPYNSRDISTTTHTKANNILAWKTRCLVFDESPLSDVAVALEDYYHVKVNINDPKLADARLLATFRNLPLDEVLDIIRKALQINIKHEGNLVEFY</sequence>
<dbReference type="RefSeq" id="WP_111593667.1">
    <property type="nucleotide sequence ID" value="NZ_QLMA01000006.1"/>
</dbReference>
<dbReference type="PANTHER" id="PTHR30273:SF2">
    <property type="entry name" value="PROTEIN FECR"/>
    <property type="match status" value="1"/>
</dbReference>
<evidence type="ECO:0000256" key="1">
    <source>
        <dbReference type="SAM" id="Phobius"/>
    </source>
</evidence>
<dbReference type="EMBL" id="QLMA01000006">
    <property type="protein sequence ID" value="RAJ79202.1"/>
    <property type="molecule type" value="Genomic_DNA"/>
</dbReference>
<keyword evidence="5" id="KW-1185">Reference proteome</keyword>
<dbReference type="InterPro" id="IPR032508">
    <property type="entry name" value="FecR_C"/>
</dbReference>
<keyword evidence="1" id="KW-0472">Membrane</keyword>
<keyword evidence="1" id="KW-0812">Transmembrane</keyword>